<proteinExistence type="inferred from homology"/>
<keyword evidence="3" id="KW-0975">Bacterial flagellum</keyword>
<dbReference type="PANTHER" id="PTHR42792:SF1">
    <property type="entry name" value="FLAGELLAR HOOK-ASSOCIATED PROTEIN 3"/>
    <property type="match status" value="1"/>
</dbReference>
<feature type="domain" description="Flagellin N-terminal" evidence="5">
    <location>
        <begin position="7"/>
        <end position="139"/>
    </location>
</feature>
<evidence type="ECO:0000256" key="3">
    <source>
        <dbReference type="ARBA" id="ARBA00023143"/>
    </source>
</evidence>
<name>A0ABW5R3E7_9BACL</name>
<accession>A0ABW5R3E7</accession>
<reference evidence="8" key="1">
    <citation type="journal article" date="2019" name="Int. J. Syst. Evol. Microbiol.">
        <title>The Global Catalogue of Microorganisms (GCM) 10K type strain sequencing project: providing services to taxonomists for standard genome sequencing and annotation.</title>
        <authorList>
            <consortium name="The Broad Institute Genomics Platform"/>
            <consortium name="The Broad Institute Genome Sequencing Center for Infectious Disease"/>
            <person name="Wu L."/>
            <person name="Ma J."/>
        </authorList>
    </citation>
    <scope>NUCLEOTIDE SEQUENCE [LARGE SCALE GENOMIC DNA]</scope>
    <source>
        <strain evidence="8">TISTR 1827</strain>
    </source>
</reference>
<dbReference type="InterPro" id="IPR046358">
    <property type="entry name" value="Flagellin_C"/>
</dbReference>
<evidence type="ECO:0000259" key="5">
    <source>
        <dbReference type="Pfam" id="PF00669"/>
    </source>
</evidence>
<dbReference type="RefSeq" id="WP_379278264.1">
    <property type="nucleotide sequence ID" value="NZ_JBHUGT010000017.1"/>
</dbReference>
<comment type="subcellular location">
    <subcellularLocation>
        <location evidence="1">Bacterial flagellum</location>
    </subcellularLocation>
</comment>
<feature type="domain" description="Flagellin C-terminal" evidence="6">
    <location>
        <begin position="218"/>
        <end position="301"/>
    </location>
</feature>
<feature type="coiled-coil region" evidence="4">
    <location>
        <begin position="102"/>
        <end position="129"/>
    </location>
</feature>
<dbReference type="SUPFAM" id="SSF64518">
    <property type="entry name" value="Phase 1 flagellin"/>
    <property type="match status" value="1"/>
</dbReference>
<keyword evidence="7" id="KW-0282">Flagellum</keyword>
<comment type="similarity">
    <text evidence="2">Belongs to the bacterial flagellin family.</text>
</comment>
<dbReference type="NCBIfam" id="TIGR02550">
    <property type="entry name" value="flagell_flgL"/>
    <property type="match status" value="1"/>
</dbReference>
<keyword evidence="8" id="KW-1185">Reference proteome</keyword>
<sequence length="302" mass="32594">MAMRVTNGMMQTQLMSNLNKNLNRLSELSNQSSSGLKLTKPSDDPSGIAYALRYRTELAYNDQHQTNTDSALSWMEMTDSVLGEAGDIVKRIKELAVQGSNGTNDENGLNAIKEELEQLKNQLIDIGNSKINGKYIFNGEDFTSMPYDSSAAGFDASGVTTDGKAVEYTISTGVTMQVNISGNDVFGAANASDNIFEIIDQLSSAINAQDHSAISAQLTNIDAAAERISSAQSLNGARTNRIELMQSRLENLQLNLTDMQSGVEDADMEEVLIQATSAQSVYEASLSVGSKMISTSLLDFLN</sequence>
<keyword evidence="4" id="KW-0175">Coiled coil</keyword>
<comment type="caution">
    <text evidence="7">The sequence shown here is derived from an EMBL/GenBank/DDBJ whole genome shotgun (WGS) entry which is preliminary data.</text>
</comment>
<evidence type="ECO:0000313" key="7">
    <source>
        <dbReference type="EMBL" id="MFD2663017.1"/>
    </source>
</evidence>
<protein>
    <submittedName>
        <fullName evidence="7">Flagellar hook-associated protein FlgL</fullName>
    </submittedName>
</protein>
<dbReference type="PANTHER" id="PTHR42792">
    <property type="entry name" value="FLAGELLIN"/>
    <property type="match status" value="1"/>
</dbReference>
<dbReference type="Pfam" id="PF00669">
    <property type="entry name" value="Flagellin_N"/>
    <property type="match status" value="1"/>
</dbReference>
<dbReference type="Gene3D" id="1.20.1330.10">
    <property type="entry name" value="f41 fragment of flagellin, N-terminal domain"/>
    <property type="match status" value="1"/>
</dbReference>
<gene>
    <name evidence="7" type="primary">flgL</name>
    <name evidence="7" type="ORF">ACFSW5_22425</name>
</gene>
<evidence type="ECO:0000259" key="6">
    <source>
        <dbReference type="Pfam" id="PF00700"/>
    </source>
</evidence>
<keyword evidence="7" id="KW-0969">Cilium</keyword>
<evidence type="ECO:0000256" key="1">
    <source>
        <dbReference type="ARBA" id="ARBA00004365"/>
    </source>
</evidence>
<keyword evidence="7" id="KW-0966">Cell projection</keyword>
<dbReference type="Pfam" id="PF00700">
    <property type="entry name" value="Flagellin_C"/>
    <property type="match status" value="1"/>
</dbReference>
<dbReference type="InterPro" id="IPR013384">
    <property type="entry name" value="Flagell_FlgL"/>
</dbReference>
<dbReference type="EMBL" id="JBHUMY010000037">
    <property type="protein sequence ID" value="MFD2663017.1"/>
    <property type="molecule type" value="Genomic_DNA"/>
</dbReference>
<evidence type="ECO:0000256" key="4">
    <source>
        <dbReference type="SAM" id="Coils"/>
    </source>
</evidence>
<feature type="coiled-coil region" evidence="4">
    <location>
        <begin position="242"/>
        <end position="269"/>
    </location>
</feature>
<evidence type="ECO:0000256" key="2">
    <source>
        <dbReference type="ARBA" id="ARBA00005709"/>
    </source>
</evidence>
<dbReference type="PRINTS" id="PR00207">
    <property type="entry name" value="FLAGELLIN"/>
</dbReference>
<dbReference type="InterPro" id="IPR001029">
    <property type="entry name" value="Flagellin_N"/>
</dbReference>
<evidence type="ECO:0000313" key="8">
    <source>
        <dbReference type="Proteomes" id="UP001597493"/>
    </source>
</evidence>
<dbReference type="InterPro" id="IPR001492">
    <property type="entry name" value="Flagellin"/>
</dbReference>
<organism evidence="7 8">
    <name type="scientific">Paenibacillus thailandensis</name>
    <dbReference type="NCBI Taxonomy" id="393250"/>
    <lineage>
        <taxon>Bacteria</taxon>
        <taxon>Bacillati</taxon>
        <taxon>Bacillota</taxon>
        <taxon>Bacilli</taxon>
        <taxon>Bacillales</taxon>
        <taxon>Paenibacillaceae</taxon>
        <taxon>Paenibacillus</taxon>
    </lineage>
</organism>
<dbReference type="Proteomes" id="UP001597493">
    <property type="component" value="Unassembled WGS sequence"/>
</dbReference>